<dbReference type="RefSeq" id="WP_342551266.1">
    <property type="nucleotide sequence ID" value="NZ_CP159992.1"/>
</dbReference>
<keyword evidence="4 7" id="KW-0812">Transmembrane</keyword>
<protein>
    <submittedName>
        <fullName evidence="10">DUF421 domain-containing protein</fullName>
    </submittedName>
</protein>
<evidence type="ECO:0000256" key="5">
    <source>
        <dbReference type="ARBA" id="ARBA00022989"/>
    </source>
</evidence>
<name>A0AAU8NKG4_9BACL</name>
<evidence type="ECO:0000313" key="10">
    <source>
        <dbReference type="EMBL" id="XCP97105.1"/>
    </source>
</evidence>
<evidence type="ECO:0000256" key="7">
    <source>
        <dbReference type="SAM" id="Phobius"/>
    </source>
</evidence>
<comment type="subcellular location">
    <subcellularLocation>
        <location evidence="1">Cell membrane</location>
        <topology evidence="1">Multi-pass membrane protein</topology>
    </subcellularLocation>
</comment>
<comment type="similarity">
    <text evidence="2">Belongs to the UPF0702 family.</text>
</comment>
<proteinExistence type="inferred from homology"/>
<feature type="transmembrane region" description="Helical" evidence="7">
    <location>
        <begin position="82"/>
        <end position="100"/>
    </location>
</feature>
<evidence type="ECO:0000259" key="9">
    <source>
        <dbReference type="Pfam" id="PF20730"/>
    </source>
</evidence>
<dbReference type="Pfam" id="PF20730">
    <property type="entry name" value="YetF_N"/>
    <property type="match status" value="1"/>
</dbReference>
<feature type="domain" description="YetF C-terminal" evidence="8">
    <location>
        <begin position="105"/>
        <end position="236"/>
    </location>
</feature>
<reference evidence="10" key="1">
    <citation type="submission" date="2024-05" db="EMBL/GenBank/DDBJ databases">
        <title>Draft genome assemblies of 36 bacteria isolated from hibernating arctic ground squirrels.</title>
        <authorList>
            <person name="McKee H."/>
            <person name="Mullen L."/>
            <person name="Drown D.M."/>
            <person name="Duddleston K.N."/>
        </authorList>
    </citation>
    <scope>NUCLEOTIDE SEQUENCE</scope>
    <source>
        <strain evidence="10">AN1007</strain>
    </source>
</reference>
<evidence type="ECO:0000256" key="6">
    <source>
        <dbReference type="ARBA" id="ARBA00023136"/>
    </source>
</evidence>
<evidence type="ECO:0000256" key="2">
    <source>
        <dbReference type="ARBA" id="ARBA00006448"/>
    </source>
</evidence>
<dbReference type="GO" id="GO:0005886">
    <property type="term" value="C:plasma membrane"/>
    <property type="evidence" value="ECO:0007669"/>
    <property type="project" value="UniProtKB-SubCell"/>
</dbReference>
<feature type="domain" description="YetF-like N-terminal transmembrane" evidence="9">
    <location>
        <begin position="29"/>
        <end position="99"/>
    </location>
</feature>
<dbReference type="InterPro" id="IPR048454">
    <property type="entry name" value="YetF_N"/>
</dbReference>
<evidence type="ECO:0000259" key="8">
    <source>
        <dbReference type="Pfam" id="PF04239"/>
    </source>
</evidence>
<feature type="transmembrane region" description="Helical" evidence="7">
    <location>
        <begin position="58"/>
        <end position="76"/>
    </location>
</feature>
<accession>A0AAU8NKG4</accession>
<sequence>MYQKMVSENNCNNSVFTIEGVLNLLDHFMILIRSISAFLLLLVIARILGKQTLSNMNFHEFVTAVIMGAIAANLAFNEKMEVMHLIISLIVFTCTSYLLSKMNLKSRKLRLLAEGSPTVLIEGGKIMEINLAKNKLTLDSLNQMLRQKDIFNIEEVEYALLEVNGQVSVMKKAGYRAATVQDVHKKSEQKQERMPVELVMDGVVLVMNLKLNGISDKELLIQLESNNKNVSDVFYAVKGSDGRLYIDYYKDQLKHPVDIE</sequence>
<evidence type="ECO:0000256" key="3">
    <source>
        <dbReference type="ARBA" id="ARBA00022475"/>
    </source>
</evidence>
<keyword evidence="3" id="KW-1003">Cell membrane</keyword>
<organism evidence="10">
    <name type="scientific">Paenibacillus sp. AN1007</name>
    <dbReference type="NCBI Taxonomy" id="3151385"/>
    <lineage>
        <taxon>Bacteria</taxon>
        <taxon>Bacillati</taxon>
        <taxon>Bacillota</taxon>
        <taxon>Bacilli</taxon>
        <taxon>Bacillales</taxon>
        <taxon>Paenibacillaceae</taxon>
        <taxon>Paenibacillus</taxon>
    </lineage>
</organism>
<evidence type="ECO:0000256" key="1">
    <source>
        <dbReference type="ARBA" id="ARBA00004651"/>
    </source>
</evidence>
<dbReference type="EMBL" id="CP159992">
    <property type="protein sequence ID" value="XCP97105.1"/>
    <property type="molecule type" value="Genomic_DNA"/>
</dbReference>
<feature type="transmembrane region" description="Helical" evidence="7">
    <location>
        <begin position="30"/>
        <end position="49"/>
    </location>
</feature>
<dbReference type="InterPro" id="IPR023090">
    <property type="entry name" value="UPF0702_alpha/beta_dom_sf"/>
</dbReference>
<dbReference type="InterPro" id="IPR007353">
    <property type="entry name" value="DUF421"/>
</dbReference>
<keyword evidence="5 7" id="KW-1133">Transmembrane helix</keyword>
<gene>
    <name evidence="10" type="ORF">ABXS70_10570</name>
</gene>
<keyword evidence="6 7" id="KW-0472">Membrane</keyword>
<dbReference type="AlphaFoldDB" id="A0AAU8NKG4"/>
<evidence type="ECO:0000256" key="4">
    <source>
        <dbReference type="ARBA" id="ARBA00022692"/>
    </source>
</evidence>
<dbReference type="PANTHER" id="PTHR34582:SF7">
    <property type="entry name" value="UPF0702 TRANSMEMBRANE PROTEIN YDFS"/>
    <property type="match status" value="1"/>
</dbReference>
<dbReference type="Gene3D" id="3.30.240.20">
    <property type="entry name" value="bsu07140 like domains"/>
    <property type="match status" value="2"/>
</dbReference>
<dbReference type="Pfam" id="PF04239">
    <property type="entry name" value="DUF421"/>
    <property type="match status" value="1"/>
</dbReference>
<dbReference type="PANTHER" id="PTHR34582">
    <property type="entry name" value="UPF0702 TRANSMEMBRANE PROTEIN YCAP"/>
    <property type="match status" value="1"/>
</dbReference>